<evidence type="ECO:0000313" key="2">
    <source>
        <dbReference type="EMBL" id="MFD1709352.1"/>
    </source>
</evidence>
<dbReference type="RefSeq" id="WP_222707581.1">
    <property type="nucleotide sequence ID" value="NZ_JBHUEJ010000004.1"/>
</dbReference>
<accession>A0ABW4KML3</accession>
<comment type="caution">
    <text evidence="2">The sequence shown here is derived from an EMBL/GenBank/DDBJ whole genome shotgun (WGS) entry which is preliminary data.</text>
</comment>
<reference evidence="3" key="1">
    <citation type="journal article" date="2019" name="Int. J. Syst. Evol. Microbiol.">
        <title>The Global Catalogue of Microorganisms (GCM) 10K type strain sequencing project: providing services to taxonomists for standard genome sequencing and annotation.</title>
        <authorList>
            <consortium name="The Broad Institute Genomics Platform"/>
            <consortium name="The Broad Institute Genome Sequencing Center for Infectious Disease"/>
            <person name="Wu L."/>
            <person name="Ma J."/>
        </authorList>
    </citation>
    <scope>NUCLEOTIDE SEQUENCE [LARGE SCALE GENOMIC DNA]</scope>
    <source>
        <strain evidence="3">LMG 29247</strain>
    </source>
</reference>
<evidence type="ECO:0000256" key="1">
    <source>
        <dbReference type="SAM" id="MobiDB-lite"/>
    </source>
</evidence>
<keyword evidence="3" id="KW-1185">Reference proteome</keyword>
<proteinExistence type="predicted"/>
<dbReference type="Pfam" id="PF19669">
    <property type="entry name" value="DUF6172"/>
    <property type="match status" value="1"/>
</dbReference>
<feature type="region of interest" description="Disordered" evidence="1">
    <location>
        <begin position="90"/>
        <end position="123"/>
    </location>
</feature>
<protein>
    <submittedName>
        <fullName evidence="2">DUF6172 family protein</fullName>
    </submittedName>
</protein>
<dbReference type="EMBL" id="JBHUEJ010000004">
    <property type="protein sequence ID" value="MFD1709352.1"/>
    <property type="molecule type" value="Genomic_DNA"/>
</dbReference>
<name>A0ABW4KML3_9BURK</name>
<organism evidence="2 3">
    <name type="scientific">Ottowia flava</name>
    <dbReference type="NCBI Taxonomy" id="2675430"/>
    <lineage>
        <taxon>Bacteria</taxon>
        <taxon>Pseudomonadati</taxon>
        <taxon>Pseudomonadota</taxon>
        <taxon>Betaproteobacteria</taxon>
        <taxon>Burkholderiales</taxon>
        <taxon>Comamonadaceae</taxon>
        <taxon>Ottowia</taxon>
    </lineage>
</organism>
<gene>
    <name evidence="2" type="ORF">ACFSF0_01920</name>
</gene>
<dbReference type="Proteomes" id="UP001597304">
    <property type="component" value="Unassembled WGS sequence"/>
</dbReference>
<dbReference type="InterPro" id="IPR046170">
    <property type="entry name" value="DUF6172"/>
</dbReference>
<sequence>MRKTFPLTAEGKHPDRLLDATKHEIRKYLKRERRRELPAGMDYWAFDCRFGPTQDDAQPVHVAAIIERIDETVAAGAPQFYVEILARAAQRQHRPQGEHGGYADPAGAETDGPVRRRHHEAED</sequence>
<evidence type="ECO:0000313" key="3">
    <source>
        <dbReference type="Proteomes" id="UP001597304"/>
    </source>
</evidence>